<proteinExistence type="predicted"/>
<dbReference type="SUPFAM" id="SSF53335">
    <property type="entry name" value="S-adenosyl-L-methionine-dependent methyltransferases"/>
    <property type="match status" value="1"/>
</dbReference>
<evidence type="ECO:0000313" key="2">
    <source>
        <dbReference type="EMBL" id="RMX53129.1"/>
    </source>
</evidence>
<reference evidence="2 3" key="1">
    <citation type="journal article" date="2018" name="Sci. Rep.">
        <title>Comparative analysis of the Pocillopora damicornis genome highlights role of immune system in coral evolution.</title>
        <authorList>
            <person name="Cunning R."/>
            <person name="Bay R.A."/>
            <person name="Gillette P."/>
            <person name="Baker A.C."/>
            <person name="Traylor-Knowles N."/>
        </authorList>
    </citation>
    <scope>NUCLEOTIDE SEQUENCE [LARGE SCALE GENOMIC DNA]</scope>
    <source>
        <strain evidence="2">RSMAS</strain>
        <tissue evidence="2">Whole animal</tissue>
    </source>
</reference>
<evidence type="ECO:0000313" key="3">
    <source>
        <dbReference type="Proteomes" id="UP000275408"/>
    </source>
</evidence>
<name>A0A3M6UHT8_POCDA</name>
<keyword evidence="1" id="KW-0812">Transmembrane</keyword>
<dbReference type="AlphaFoldDB" id="A0A3M6UHT8"/>
<accession>A0A3M6UHT8</accession>
<dbReference type="Proteomes" id="UP000275408">
    <property type="component" value="Unassembled WGS sequence"/>
</dbReference>
<keyword evidence="3" id="KW-1185">Reference proteome</keyword>
<dbReference type="InterPro" id="IPR029063">
    <property type="entry name" value="SAM-dependent_MTases_sf"/>
</dbReference>
<keyword evidence="1" id="KW-1133">Transmembrane helix</keyword>
<comment type="caution">
    <text evidence="2">The sequence shown here is derived from an EMBL/GenBank/DDBJ whole genome shotgun (WGS) entry which is preliminary data.</text>
</comment>
<organism evidence="2 3">
    <name type="scientific">Pocillopora damicornis</name>
    <name type="common">Cauliflower coral</name>
    <name type="synonym">Millepora damicornis</name>
    <dbReference type="NCBI Taxonomy" id="46731"/>
    <lineage>
        <taxon>Eukaryota</taxon>
        <taxon>Metazoa</taxon>
        <taxon>Cnidaria</taxon>
        <taxon>Anthozoa</taxon>
        <taxon>Hexacorallia</taxon>
        <taxon>Scleractinia</taxon>
        <taxon>Astrocoeniina</taxon>
        <taxon>Pocilloporidae</taxon>
        <taxon>Pocillopora</taxon>
    </lineage>
</organism>
<protein>
    <submittedName>
        <fullName evidence="2">Uncharacterized protein</fullName>
    </submittedName>
</protein>
<feature type="transmembrane region" description="Helical" evidence="1">
    <location>
        <begin position="191"/>
        <end position="212"/>
    </location>
</feature>
<sequence length="245" mass="27697">MGKECYDIVLHWIQDRNKKPSVTCIRALIKPAGKIVISFNPLLPESLYDVYGELNPLNLGRLMGNYHFESRSKIEEMCTAKGFEIVESYAAKHKGPEFESIESTISFLWVTTQGVFDLQLVAKDKPSSSCARHTTGENSKPLKLLLPVTDFRIMYLIGVLDRDIGRCIGRVLVDILVLDRYSTEYRSTAHLMAIMVLVNVTITILSVVYRSIIGYTSVIHRSTVDCRSSLDRVSIDSQLRNRPIP</sequence>
<dbReference type="OrthoDB" id="66144at2759"/>
<gene>
    <name evidence="2" type="ORF">pdam_00023235</name>
</gene>
<keyword evidence="1" id="KW-0472">Membrane</keyword>
<dbReference type="EMBL" id="RCHS01001511">
    <property type="protein sequence ID" value="RMX53129.1"/>
    <property type="molecule type" value="Genomic_DNA"/>
</dbReference>
<evidence type="ECO:0000256" key="1">
    <source>
        <dbReference type="SAM" id="Phobius"/>
    </source>
</evidence>
<feature type="non-terminal residue" evidence="2">
    <location>
        <position position="245"/>
    </location>
</feature>